<name>A0ABD5RF69_9EURY</name>
<dbReference type="EMBL" id="JBHSKX010000002">
    <property type="protein sequence ID" value="MFC5368493.1"/>
    <property type="molecule type" value="Genomic_DNA"/>
</dbReference>
<dbReference type="Proteomes" id="UP001596201">
    <property type="component" value="Unassembled WGS sequence"/>
</dbReference>
<evidence type="ECO:0000313" key="1">
    <source>
        <dbReference type="EMBL" id="MFC5368493.1"/>
    </source>
</evidence>
<protein>
    <recommendedName>
        <fullName evidence="3">XapX domain-containing protein</fullName>
    </recommendedName>
</protein>
<comment type="caution">
    <text evidence="1">The sequence shown here is derived from an EMBL/GenBank/DDBJ whole genome shotgun (WGS) entry which is preliminary data.</text>
</comment>
<evidence type="ECO:0000313" key="2">
    <source>
        <dbReference type="Proteomes" id="UP001596201"/>
    </source>
</evidence>
<sequence length="53" mass="5330">MNDELLNVAAGVLLGIGALAIKQAIFPDVSGLVPGIAFVIGAYAVSTQTDDSL</sequence>
<dbReference type="AlphaFoldDB" id="A0ABD5RF69"/>
<accession>A0ABD5RF69</accession>
<keyword evidence="2" id="KW-1185">Reference proteome</keyword>
<proteinExistence type="predicted"/>
<gene>
    <name evidence="1" type="ORF">ACFPJ5_16315</name>
</gene>
<evidence type="ECO:0008006" key="3">
    <source>
        <dbReference type="Google" id="ProtNLM"/>
    </source>
</evidence>
<reference evidence="1 2" key="1">
    <citation type="journal article" date="2019" name="Int. J. Syst. Evol. Microbiol.">
        <title>The Global Catalogue of Microorganisms (GCM) 10K type strain sequencing project: providing services to taxonomists for standard genome sequencing and annotation.</title>
        <authorList>
            <consortium name="The Broad Institute Genomics Platform"/>
            <consortium name="The Broad Institute Genome Sequencing Center for Infectious Disease"/>
            <person name="Wu L."/>
            <person name="Ma J."/>
        </authorList>
    </citation>
    <scope>NUCLEOTIDE SEQUENCE [LARGE SCALE GENOMIC DNA]</scope>
    <source>
        <strain evidence="1 2">CGMCC 1.12237</strain>
    </source>
</reference>
<dbReference type="RefSeq" id="WP_227230768.1">
    <property type="nucleotide sequence ID" value="NZ_JAJCVJ010000002.1"/>
</dbReference>
<organism evidence="1 2">
    <name type="scientific">Salinirubrum litoreum</name>
    <dbReference type="NCBI Taxonomy" id="1126234"/>
    <lineage>
        <taxon>Archaea</taxon>
        <taxon>Methanobacteriati</taxon>
        <taxon>Methanobacteriota</taxon>
        <taxon>Stenosarchaea group</taxon>
        <taxon>Halobacteria</taxon>
        <taxon>Halobacteriales</taxon>
        <taxon>Haloferacaceae</taxon>
        <taxon>Salinirubrum</taxon>
    </lineage>
</organism>